<protein>
    <submittedName>
        <fullName evidence="2">Uncharacterized protein</fullName>
    </submittedName>
</protein>
<reference evidence="2 3" key="1">
    <citation type="submission" date="2020-10" db="EMBL/GenBank/DDBJ databases">
        <title>Phylogeny of dyella-like bacteria.</title>
        <authorList>
            <person name="Fu J."/>
        </authorList>
    </citation>
    <scope>NUCLEOTIDE SEQUENCE [LARGE SCALE GENOMIC DNA]</scope>
    <source>
        <strain evidence="2 3">DHOB09</strain>
    </source>
</reference>
<keyword evidence="1" id="KW-1133">Transmembrane helix</keyword>
<keyword evidence="3" id="KW-1185">Reference proteome</keyword>
<sequence length="291" mass="31318">MSKNTWLLAGICGITALGALVYLVEGNVAETREVTVIPGTGVSMALPDGVVIAPLGTIFIDSRHEVMVGLVEGPASKGSMNKYAFPGAGESFRSSTISGVLYKRTRSEGKGTWDGWQLNASRGDTSLDLLLSYSGSKPGKFEELKKYLSTVSWNDQIRDPEVAFGLRLHVSGLRLVPSVVGALAYTQDGKPSQNAPYMNVFAGPYSLKGDMLKFHQLCEKDASVIANGEHVSVRYQSRNQMWVCDAWGQSYTAVLMLPDGSIANVLGQGDPDVFQSALLNAQVIPRVPSKK</sequence>
<keyword evidence="1" id="KW-0812">Transmembrane</keyword>
<dbReference type="RefSeq" id="WP_188796268.1">
    <property type="nucleotide sequence ID" value="NZ_BMIZ01000001.1"/>
</dbReference>
<evidence type="ECO:0000313" key="2">
    <source>
        <dbReference type="EMBL" id="QRN53905.1"/>
    </source>
</evidence>
<gene>
    <name evidence="2" type="ORF">ISN74_00335</name>
</gene>
<name>A0ABX7GTX7_9GAMM</name>
<keyword evidence="1" id="KW-0472">Membrane</keyword>
<proteinExistence type="predicted"/>
<dbReference type="EMBL" id="CP064030">
    <property type="protein sequence ID" value="QRN53905.1"/>
    <property type="molecule type" value="Genomic_DNA"/>
</dbReference>
<organism evidence="2 3">
    <name type="scientific">Dyella caseinilytica</name>
    <dbReference type="NCBI Taxonomy" id="1849581"/>
    <lineage>
        <taxon>Bacteria</taxon>
        <taxon>Pseudomonadati</taxon>
        <taxon>Pseudomonadota</taxon>
        <taxon>Gammaproteobacteria</taxon>
        <taxon>Lysobacterales</taxon>
        <taxon>Rhodanobacteraceae</taxon>
        <taxon>Dyella</taxon>
    </lineage>
</organism>
<evidence type="ECO:0000256" key="1">
    <source>
        <dbReference type="SAM" id="Phobius"/>
    </source>
</evidence>
<evidence type="ECO:0000313" key="3">
    <source>
        <dbReference type="Proteomes" id="UP000663181"/>
    </source>
</evidence>
<dbReference type="Proteomes" id="UP000663181">
    <property type="component" value="Chromosome"/>
</dbReference>
<feature type="transmembrane region" description="Helical" evidence="1">
    <location>
        <begin position="6"/>
        <end position="24"/>
    </location>
</feature>
<accession>A0ABX7GTX7</accession>